<sequence length="124" mass="13642">MGLNYAIPKKFAEDTVVEENRNEYLCGILKVTEDAYDDICGCCSRINEVFGFSSVFLLLMNLLRLCVSFYSLVMVATGCESVHRTARELYRSLALFNSELQGDDADAVCTCAHQGARAGCSSCV</sequence>
<dbReference type="AlphaFoldDB" id="A0A4C1XW68"/>
<protein>
    <submittedName>
        <fullName evidence="1">Uncharacterized protein</fullName>
    </submittedName>
</protein>
<gene>
    <name evidence="1" type="ORF">EVAR_97930_1</name>
</gene>
<accession>A0A4C1XW68</accession>
<evidence type="ECO:0000313" key="2">
    <source>
        <dbReference type="Proteomes" id="UP000299102"/>
    </source>
</evidence>
<evidence type="ECO:0000313" key="1">
    <source>
        <dbReference type="EMBL" id="GBP67312.1"/>
    </source>
</evidence>
<comment type="caution">
    <text evidence="1">The sequence shown here is derived from an EMBL/GenBank/DDBJ whole genome shotgun (WGS) entry which is preliminary data.</text>
</comment>
<proteinExistence type="predicted"/>
<dbReference type="EMBL" id="BGZK01000980">
    <property type="protein sequence ID" value="GBP67312.1"/>
    <property type="molecule type" value="Genomic_DNA"/>
</dbReference>
<reference evidence="1 2" key="1">
    <citation type="journal article" date="2019" name="Commun. Biol.">
        <title>The bagworm genome reveals a unique fibroin gene that provides high tensile strength.</title>
        <authorList>
            <person name="Kono N."/>
            <person name="Nakamura H."/>
            <person name="Ohtoshi R."/>
            <person name="Tomita M."/>
            <person name="Numata K."/>
            <person name="Arakawa K."/>
        </authorList>
    </citation>
    <scope>NUCLEOTIDE SEQUENCE [LARGE SCALE GENOMIC DNA]</scope>
</reference>
<dbReference type="Proteomes" id="UP000299102">
    <property type="component" value="Unassembled WGS sequence"/>
</dbReference>
<keyword evidence="2" id="KW-1185">Reference proteome</keyword>
<organism evidence="1 2">
    <name type="scientific">Eumeta variegata</name>
    <name type="common">Bagworm moth</name>
    <name type="synonym">Eumeta japonica</name>
    <dbReference type="NCBI Taxonomy" id="151549"/>
    <lineage>
        <taxon>Eukaryota</taxon>
        <taxon>Metazoa</taxon>
        <taxon>Ecdysozoa</taxon>
        <taxon>Arthropoda</taxon>
        <taxon>Hexapoda</taxon>
        <taxon>Insecta</taxon>
        <taxon>Pterygota</taxon>
        <taxon>Neoptera</taxon>
        <taxon>Endopterygota</taxon>
        <taxon>Lepidoptera</taxon>
        <taxon>Glossata</taxon>
        <taxon>Ditrysia</taxon>
        <taxon>Tineoidea</taxon>
        <taxon>Psychidae</taxon>
        <taxon>Oiketicinae</taxon>
        <taxon>Eumeta</taxon>
    </lineage>
</organism>
<name>A0A4C1XW68_EUMVA</name>